<keyword evidence="4" id="KW-0804">Transcription</keyword>
<evidence type="ECO:0000259" key="5">
    <source>
        <dbReference type="PROSITE" id="PS50931"/>
    </source>
</evidence>
<dbReference type="SUPFAM" id="SSF53850">
    <property type="entry name" value="Periplasmic binding protein-like II"/>
    <property type="match status" value="1"/>
</dbReference>
<dbReference type="GO" id="GO:0003700">
    <property type="term" value="F:DNA-binding transcription factor activity"/>
    <property type="evidence" value="ECO:0007669"/>
    <property type="project" value="InterPro"/>
</dbReference>
<keyword evidence="3" id="KW-0238">DNA-binding</keyword>
<gene>
    <name evidence="6" type="ORF">G3256_12645</name>
</gene>
<dbReference type="KEGG" id="rpon:G3256_12645"/>
<evidence type="ECO:0000313" key="7">
    <source>
        <dbReference type="Proteomes" id="UP000503308"/>
    </source>
</evidence>
<dbReference type="Proteomes" id="UP000503308">
    <property type="component" value="Chromosome"/>
</dbReference>
<organism evidence="6 7">
    <name type="scientific">Roseobacter ponti</name>
    <dbReference type="NCBI Taxonomy" id="1891787"/>
    <lineage>
        <taxon>Bacteria</taxon>
        <taxon>Pseudomonadati</taxon>
        <taxon>Pseudomonadota</taxon>
        <taxon>Alphaproteobacteria</taxon>
        <taxon>Rhodobacterales</taxon>
        <taxon>Roseobacteraceae</taxon>
        <taxon>Roseobacter</taxon>
    </lineage>
</organism>
<dbReference type="AlphaFoldDB" id="A0A858SWC6"/>
<keyword evidence="7" id="KW-1185">Reference proteome</keyword>
<dbReference type="InterPro" id="IPR036388">
    <property type="entry name" value="WH-like_DNA-bd_sf"/>
</dbReference>
<evidence type="ECO:0000256" key="3">
    <source>
        <dbReference type="ARBA" id="ARBA00023125"/>
    </source>
</evidence>
<dbReference type="Pfam" id="PF00126">
    <property type="entry name" value="HTH_1"/>
    <property type="match status" value="1"/>
</dbReference>
<dbReference type="GO" id="GO:0006351">
    <property type="term" value="P:DNA-templated transcription"/>
    <property type="evidence" value="ECO:0007669"/>
    <property type="project" value="TreeGrafter"/>
</dbReference>
<reference evidence="6 7" key="1">
    <citation type="submission" date="2020-02" db="EMBL/GenBank/DDBJ databases">
        <title>Genome sequence of Roseobacter ponti.</title>
        <authorList>
            <person name="Hollensteiner J."/>
            <person name="Schneider D."/>
            <person name="Poehlein A."/>
            <person name="Daniel R."/>
        </authorList>
    </citation>
    <scope>NUCLEOTIDE SEQUENCE [LARGE SCALE GENOMIC DNA]</scope>
    <source>
        <strain evidence="6 7">DSM 106830</strain>
    </source>
</reference>
<accession>A0A858SWC6</accession>
<proteinExistence type="inferred from homology"/>
<dbReference type="InterPro" id="IPR005119">
    <property type="entry name" value="LysR_subst-bd"/>
</dbReference>
<dbReference type="PANTHER" id="PTHR30537">
    <property type="entry name" value="HTH-TYPE TRANSCRIPTIONAL REGULATOR"/>
    <property type="match status" value="1"/>
</dbReference>
<evidence type="ECO:0000256" key="2">
    <source>
        <dbReference type="ARBA" id="ARBA00023015"/>
    </source>
</evidence>
<feature type="domain" description="HTH lysR-type" evidence="5">
    <location>
        <begin position="5"/>
        <end position="62"/>
    </location>
</feature>
<dbReference type="InterPro" id="IPR036390">
    <property type="entry name" value="WH_DNA-bd_sf"/>
</dbReference>
<dbReference type="FunFam" id="1.10.10.10:FF:000001">
    <property type="entry name" value="LysR family transcriptional regulator"/>
    <property type="match status" value="1"/>
</dbReference>
<comment type="similarity">
    <text evidence="1">Belongs to the LysR transcriptional regulatory family.</text>
</comment>
<evidence type="ECO:0000256" key="4">
    <source>
        <dbReference type="ARBA" id="ARBA00023163"/>
    </source>
</evidence>
<dbReference type="Gene3D" id="1.10.10.10">
    <property type="entry name" value="Winged helix-like DNA-binding domain superfamily/Winged helix DNA-binding domain"/>
    <property type="match status" value="1"/>
</dbReference>
<dbReference type="InterPro" id="IPR000847">
    <property type="entry name" value="LysR_HTH_N"/>
</dbReference>
<dbReference type="EMBL" id="CP048788">
    <property type="protein sequence ID" value="QJF51953.1"/>
    <property type="molecule type" value="Genomic_DNA"/>
</dbReference>
<evidence type="ECO:0000313" key="6">
    <source>
        <dbReference type="EMBL" id="QJF51953.1"/>
    </source>
</evidence>
<dbReference type="PANTHER" id="PTHR30537:SF74">
    <property type="entry name" value="HTH-TYPE TRANSCRIPTIONAL REGULATOR TRPI"/>
    <property type="match status" value="1"/>
</dbReference>
<dbReference type="GO" id="GO:0043565">
    <property type="term" value="F:sequence-specific DNA binding"/>
    <property type="evidence" value="ECO:0007669"/>
    <property type="project" value="TreeGrafter"/>
</dbReference>
<name>A0A858SWC6_9RHOB</name>
<dbReference type="SUPFAM" id="SSF46785">
    <property type="entry name" value="Winged helix' DNA-binding domain"/>
    <property type="match status" value="1"/>
</dbReference>
<sequence>MMKHLNLNALRVFTIVARHGNLRHAANELNISRGAVSQRIRQLETDLGVALLVRQARGVSLTTEGERWQAAADDALAILETAFAGSAEADDSVTFHLGSSTASKWLMPRMNRFAARFPDISLRTEVHERMLSRSLGRNEIAIWPGSSPDPDRAHNSRPLTDIRLVAVCSPDFPRPESPLGTDTLLTLPLLQDAHLRWERLIGATGHSASHRLLNFDRSALALEAAIGGHGVAMAPDYMIADDLRAKRLVQIWASPVPSGEKLYVSWSRHHQGQRQTGRIADWIASEFDIEETLSPANKKLTDTSWSD</sequence>
<dbReference type="PROSITE" id="PS50931">
    <property type="entry name" value="HTH_LYSR"/>
    <property type="match status" value="1"/>
</dbReference>
<dbReference type="PRINTS" id="PR00039">
    <property type="entry name" value="HTHLYSR"/>
</dbReference>
<protein>
    <submittedName>
        <fullName evidence="6">LysR family transcriptional regulator</fullName>
    </submittedName>
</protein>
<dbReference type="Gene3D" id="3.40.190.10">
    <property type="entry name" value="Periplasmic binding protein-like II"/>
    <property type="match status" value="2"/>
</dbReference>
<keyword evidence="2" id="KW-0805">Transcription regulation</keyword>
<dbReference type="InterPro" id="IPR058163">
    <property type="entry name" value="LysR-type_TF_proteobact-type"/>
</dbReference>
<dbReference type="Pfam" id="PF03466">
    <property type="entry name" value="LysR_substrate"/>
    <property type="match status" value="1"/>
</dbReference>
<evidence type="ECO:0000256" key="1">
    <source>
        <dbReference type="ARBA" id="ARBA00009437"/>
    </source>
</evidence>